<keyword evidence="2" id="KW-1185">Reference proteome</keyword>
<dbReference type="EMBL" id="VBTY01000028">
    <property type="protein sequence ID" value="MDG3493988.1"/>
    <property type="molecule type" value="Genomic_DNA"/>
</dbReference>
<sequence>MVFKAQNGYAILSFGITTQFVAGKELYSEQAEHCVAFTLIFFKLHGDCPQL</sequence>
<proteinExistence type="predicted"/>
<dbReference type="RefSeq" id="WP_009626047.1">
    <property type="nucleotide sequence ID" value="NZ_VBTY01000028.1"/>
</dbReference>
<reference evidence="1" key="1">
    <citation type="submission" date="2019-05" db="EMBL/GenBank/DDBJ databases">
        <title>Whole genome sequencing of Pseudanabaena catenata USMAC16.</title>
        <authorList>
            <person name="Khan Z."/>
            <person name="Omar W.M."/>
            <person name="Convey P."/>
            <person name="Merican F."/>
            <person name="Najimudin N."/>
        </authorList>
    </citation>
    <scope>NUCLEOTIDE SEQUENCE</scope>
    <source>
        <strain evidence="1">USMAC16</strain>
    </source>
</reference>
<comment type="caution">
    <text evidence="1">The sequence shown here is derived from an EMBL/GenBank/DDBJ whole genome shotgun (WGS) entry which is preliminary data.</text>
</comment>
<evidence type="ECO:0000313" key="1">
    <source>
        <dbReference type="EMBL" id="MDG3493988.1"/>
    </source>
</evidence>
<dbReference type="AlphaFoldDB" id="A0A9X4M592"/>
<protein>
    <submittedName>
        <fullName evidence="1">Uncharacterized protein</fullName>
    </submittedName>
</protein>
<accession>A0A9X4M592</accession>
<gene>
    <name evidence="1" type="ORF">FEV09_05395</name>
</gene>
<name>A0A9X4M592_9CYAN</name>
<evidence type="ECO:0000313" key="2">
    <source>
        <dbReference type="Proteomes" id="UP001152872"/>
    </source>
</evidence>
<dbReference type="Proteomes" id="UP001152872">
    <property type="component" value="Unassembled WGS sequence"/>
</dbReference>
<organism evidence="1 2">
    <name type="scientific">Pseudanabaena catenata USMAC16</name>
    <dbReference type="NCBI Taxonomy" id="1855837"/>
    <lineage>
        <taxon>Bacteria</taxon>
        <taxon>Bacillati</taxon>
        <taxon>Cyanobacteriota</taxon>
        <taxon>Cyanophyceae</taxon>
        <taxon>Pseudanabaenales</taxon>
        <taxon>Pseudanabaenaceae</taxon>
        <taxon>Pseudanabaena</taxon>
    </lineage>
</organism>